<dbReference type="EMBL" id="JZSH01000149">
    <property type="protein sequence ID" value="KJF77407.1"/>
    <property type="molecule type" value="Genomic_DNA"/>
</dbReference>
<dbReference type="Proteomes" id="UP000032582">
    <property type="component" value="Unassembled WGS sequence"/>
</dbReference>
<accession>A0A0D8L6C9</accession>
<reference evidence="1 2" key="1">
    <citation type="submission" date="2015-02" db="EMBL/GenBank/DDBJ databases">
        <title>Whole genome shotgun sequencing of cultured foodborne pathogen.</title>
        <authorList>
            <person name="Timme R."/>
            <person name="Allard M.W."/>
            <person name="Strain E."/>
            <person name="Evans P.S."/>
            <person name="Brown E."/>
        </authorList>
    </citation>
    <scope>NUCLEOTIDE SEQUENCE [LARGE SCALE GENOMIC DNA]</scope>
    <source>
        <strain evidence="1 2">GCSL-TSO-24</strain>
    </source>
</reference>
<proteinExistence type="predicted"/>
<gene>
    <name evidence="1" type="ORF">UA45_12900</name>
</gene>
<name>A0A0D8L6C9_MORMO</name>
<comment type="caution">
    <text evidence="1">The sequence shown here is derived from an EMBL/GenBank/DDBJ whole genome shotgun (WGS) entry which is preliminary data.</text>
</comment>
<evidence type="ECO:0000313" key="2">
    <source>
        <dbReference type="Proteomes" id="UP000032582"/>
    </source>
</evidence>
<dbReference type="PATRIC" id="fig|582.24.peg.4064"/>
<sequence>MQSDGALFSDTESVLTFIKEKSKGVYFKLVCPLGYYNTLDAKPVKFLFCRDFGSVSINAYFKINNDSKNYNEIQWVKEKKNLDSYNMEYISNDNVFTVSFETNKVDDYRDKKITLILLVMLILFGV</sequence>
<dbReference type="AlphaFoldDB" id="A0A0D8L6C9"/>
<protein>
    <submittedName>
        <fullName evidence="1">Uncharacterized protein</fullName>
    </submittedName>
</protein>
<evidence type="ECO:0000313" key="1">
    <source>
        <dbReference type="EMBL" id="KJF77407.1"/>
    </source>
</evidence>
<organism evidence="1 2">
    <name type="scientific">Morganella morganii</name>
    <name type="common">Proteus morganii</name>
    <dbReference type="NCBI Taxonomy" id="582"/>
    <lineage>
        <taxon>Bacteria</taxon>
        <taxon>Pseudomonadati</taxon>
        <taxon>Pseudomonadota</taxon>
        <taxon>Gammaproteobacteria</taxon>
        <taxon>Enterobacterales</taxon>
        <taxon>Morganellaceae</taxon>
        <taxon>Morganella</taxon>
    </lineage>
</organism>